<dbReference type="AlphaFoldDB" id="A0A7X9RVI2"/>
<keyword evidence="3" id="KW-1185">Reference proteome</keyword>
<accession>A0A7X9RVI2</accession>
<comment type="caution">
    <text evidence="2">The sequence shown here is derived from an EMBL/GenBank/DDBJ whole genome shotgun (WGS) entry which is preliminary data.</text>
</comment>
<reference evidence="2 3" key="1">
    <citation type="submission" date="2020-04" db="EMBL/GenBank/DDBJ databases">
        <title>Flammeovirga sp. SR4, a novel species isolated from seawater.</title>
        <authorList>
            <person name="Wang X."/>
        </authorList>
    </citation>
    <scope>NUCLEOTIDE SEQUENCE [LARGE SCALE GENOMIC DNA]</scope>
    <source>
        <strain evidence="2 3">ATCC 23126</strain>
    </source>
</reference>
<sequence length="71" mass="7610">MNFKTLKYNWPITRILWLVLGIAVVIPSLMDQDIVGIVIGAFLSIVMGVMKVGCRSAKSCCGSGNDSCGCD</sequence>
<dbReference type="RefSeq" id="WP_169657734.1">
    <property type="nucleotide sequence ID" value="NZ_JABANE010000042.1"/>
</dbReference>
<feature type="transmembrane region" description="Helical" evidence="1">
    <location>
        <begin position="35"/>
        <end position="54"/>
    </location>
</feature>
<keyword evidence="1" id="KW-0812">Transmembrane</keyword>
<keyword evidence="1" id="KW-0472">Membrane</keyword>
<proteinExistence type="predicted"/>
<keyword evidence="1" id="KW-1133">Transmembrane helix</keyword>
<gene>
    <name evidence="2" type="ORF">HHU12_15890</name>
</gene>
<feature type="transmembrane region" description="Helical" evidence="1">
    <location>
        <begin position="12"/>
        <end position="29"/>
    </location>
</feature>
<dbReference type="EMBL" id="JABANE010000042">
    <property type="protein sequence ID" value="NME69458.1"/>
    <property type="molecule type" value="Genomic_DNA"/>
</dbReference>
<evidence type="ECO:0000313" key="2">
    <source>
        <dbReference type="EMBL" id="NME69458.1"/>
    </source>
</evidence>
<protein>
    <submittedName>
        <fullName evidence="2">Uncharacterized protein</fullName>
    </submittedName>
</protein>
<evidence type="ECO:0000313" key="3">
    <source>
        <dbReference type="Proteomes" id="UP000576082"/>
    </source>
</evidence>
<name>A0A7X9RVI2_9BACT</name>
<dbReference type="Proteomes" id="UP000576082">
    <property type="component" value="Unassembled WGS sequence"/>
</dbReference>
<organism evidence="2 3">
    <name type="scientific">Flammeovirga aprica JL-4</name>
    <dbReference type="NCBI Taxonomy" id="694437"/>
    <lineage>
        <taxon>Bacteria</taxon>
        <taxon>Pseudomonadati</taxon>
        <taxon>Bacteroidota</taxon>
        <taxon>Cytophagia</taxon>
        <taxon>Cytophagales</taxon>
        <taxon>Flammeovirgaceae</taxon>
        <taxon>Flammeovirga</taxon>
    </lineage>
</organism>
<evidence type="ECO:0000256" key="1">
    <source>
        <dbReference type="SAM" id="Phobius"/>
    </source>
</evidence>